<evidence type="ECO:0000313" key="1">
    <source>
        <dbReference type="EMBL" id="KAJ3475488.1"/>
    </source>
</evidence>
<proteinExistence type="predicted"/>
<evidence type="ECO:0000313" key="2">
    <source>
        <dbReference type="Proteomes" id="UP001148737"/>
    </source>
</evidence>
<reference evidence="1" key="1">
    <citation type="submission" date="2022-07" db="EMBL/GenBank/DDBJ databases">
        <title>Genome Sequence of Lecanicillium saksenae.</title>
        <authorList>
            <person name="Buettner E."/>
        </authorList>
    </citation>
    <scope>NUCLEOTIDE SEQUENCE</scope>
    <source>
        <strain evidence="1">VT-O1</strain>
    </source>
</reference>
<name>A0ACC1QI03_9HYPO</name>
<dbReference type="EMBL" id="JANAKD010001951">
    <property type="protein sequence ID" value="KAJ3475488.1"/>
    <property type="molecule type" value="Genomic_DNA"/>
</dbReference>
<comment type="caution">
    <text evidence="1">The sequence shown here is derived from an EMBL/GenBank/DDBJ whole genome shotgun (WGS) entry which is preliminary data.</text>
</comment>
<dbReference type="Proteomes" id="UP001148737">
    <property type="component" value="Unassembled WGS sequence"/>
</dbReference>
<protein>
    <submittedName>
        <fullName evidence="1">Uncharacterized protein</fullName>
    </submittedName>
</protein>
<accession>A0ACC1QI03</accession>
<keyword evidence="2" id="KW-1185">Reference proteome</keyword>
<gene>
    <name evidence="1" type="ORF">NLG97_g9442</name>
</gene>
<sequence length="136" mass="14883">MAVAMLAGRCYQRMLRSVDGFVPLDLERLVHVGMRDVTEESGIWKKLEGTMVHVDLDCLDASVGKANKLASYGGLLEDDLEMCLENVVKQTRPVSLTLASYDPEFDGEGTVAATAIRYKNVECHVVKFSSATSVVV</sequence>
<organism evidence="1 2">
    <name type="scientific">Lecanicillium saksenae</name>
    <dbReference type="NCBI Taxonomy" id="468837"/>
    <lineage>
        <taxon>Eukaryota</taxon>
        <taxon>Fungi</taxon>
        <taxon>Dikarya</taxon>
        <taxon>Ascomycota</taxon>
        <taxon>Pezizomycotina</taxon>
        <taxon>Sordariomycetes</taxon>
        <taxon>Hypocreomycetidae</taxon>
        <taxon>Hypocreales</taxon>
        <taxon>Cordycipitaceae</taxon>
        <taxon>Lecanicillium</taxon>
    </lineage>
</organism>